<accession>A0AA35Z6L4</accession>
<dbReference type="AlphaFoldDB" id="A0AA35Z6L4"/>
<evidence type="ECO:0000313" key="2">
    <source>
        <dbReference type="Proteomes" id="UP001177003"/>
    </source>
</evidence>
<organism evidence="1 2">
    <name type="scientific">Lactuca saligna</name>
    <name type="common">Willowleaf lettuce</name>
    <dbReference type="NCBI Taxonomy" id="75948"/>
    <lineage>
        <taxon>Eukaryota</taxon>
        <taxon>Viridiplantae</taxon>
        <taxon>Streptophyta</taxon>
        <taxon>Embryophyta</taxon>
        <taxon>Tracheophyta</taxon>
        <taxon>Spermatophyta</taxon>
        <taxon>Magnoliopsida</taxon>
        <taxon>eudicotyledons</taxon>
        <taxon>Gunneridae</taxon>
        <taxon>Pentapetalae</taxon>
        <taxon>asterids</taxon>
        <taxon>campanulids</taxon>
        <taxon>Asterales</taxon>
        <taxon>Asteraceae</taxon>
        <taxon>Cichorioideae</taxon>
        <taxon>Cichorieae</taxon>
        <taxon>Lactucinae</taxon>
        <taxon>Lactuca</taxon>
    </lineage>
</organism>
<proteinExistence type="predicted"/>
<protein>
    <submittedName>
        <fullName evidence="1">Uncharacterized protein</fullName>
    </submittedName>
</protein>
<gene>
    <name evidence="1" type="ORF">LSALG_LOCUS26296</name>
</gene>
<dbReference type="Proteomes" id="UP001177003">
    <property type="component" value="Chromosome 5"/>
</dbReference>
<reference evidence="1" key="1">
    <citation type="submission" date="2023-04" db="EMBL/GenBank/DDBJ databases">
        <authorList>
            <person name="Vijverberg K."/>
            <person name="Xiong W."/>
            <person name="Schranz E."/>
        </authorList>
    </citation>
    <scope>NUCLEOTIDE SEQUENCE</scope>
</reference>
<keyword evidence="2" id="KW-1185">Reference proteome</keyword>
<name>A0AA35Z6L4_LACSI</name>
<evidence type="ECO:0000313" key="1">
    <source>
        <dbReference type="EMBL" id="CAI9286904.1"/>
    </source>
</evidence>
<dbReference type="EMBL" id="OX465081">
    <property type="protein sequence ID" value="CAI9286904.1"/>
    <property type="molecule type" value="Genomic_DNA"/>
</dbReference>
<sequence length="113" mass="13360">MNIEEEERVDFDDLEFDSEEENIEYHAIMLGKQYKILNSKLNMILQFLNDYVGSSSSINKEDVEFLLKSQESKMKFLANNVVTNLETRLKRIWLLISSILLKFKMLLENGMNF</sequence>